<dbReference type="PANTHER" id="PTHR33994">
    <property type="entry name" value="OS04G0515000 PROTEIN"/>
    <property type="match status" value="1"/>
</dbReference>
<evidence type="ECO:0000313" key="2">
    <source>
        <dbReference type="EMBL" id="KAF8704163.1"/>
    </source>
</evidence>
<protein>
    <recommendedName>
        <fullName evidence="4">Late embryogenesis abundant protein LEA-2 subgroup domain-containing protein</fullName>
    </recommendedName>
</protein>
<keyword evidence="3" id="KW-1185">Reference proteome</keyword>
<dbReference type="PANTHER" id="PTHR33994:SF19">
    <property type="entry name" value="LATE EMBRYOGENESIS ABUNDANT PROTEIN LEA-2 SUBGROUP DOMAIN-CONTAINING PROTEIN"/>
    <property type="match status" value="1"/>
</dbReference>
<comment type="caution">
    <text evidence="2">The sequence shown here is derived from an EMBL/GenBank/DDBJ whole genome shotgun (WGS) entry which is preliminary data.</text>
</comment>
<name>A0A835EPR9_9POAL</name>
<dbReference type="OrthoDB" id="686111at2759"/>
<evidence type="ECO:0008006" key="4">
    <source>
        <dbReference type="Google" id="ProtNLM"/>
    </source>
</evidence>
<sequence length="213" mass="22632">MAATKPHGGDHVVVMGYPSTIADPCHGQAASTGQAEGSSGRRLSNRACCFLLVATFVLAVVAVVVIAVELPDGYPEYSVAVTAVSGLDPARDLTARDRPTLSPVLNVTVHIDNSRNALHKACIDYDDYGEVTAEVYYGDAFLGRGSVPEFCARPRRQGEGVARAWGQDVAVPWFLRDELAAKLAVGEAAVTVKLLPWTTMVCNAKIGGDLSRF</sequence>
<keyword evidence="1" id="KW-1133">Transmembrane helix</keyword>
<accession>A0A835EPR9</accession>
<evidence type="ECO:0000256" key="1">
    <source>
        <dbReference type="SAM" id="Phobius"/>
    </source>
</evidence>
<gene>
    <name evidence="2" type="ORF">HU200_031658</name>
</gene>
<evidence type="ECO:0000313" key="3">
    <source>
        <dbReference type="Proteomes" id="UP000636709"/>
    </source>
</evidence>
<keyword evidence="1" id="KW-0812">Transmembrane</keyword>
<organism evidence="2 3">
    <name type="scientific">Digitaria exilis</name>
    <dbReference type="NCBI Taxonomy" id="1010633"/>
    <lineage>
        <taxon>Eukaryota</taxon>
        <taxon>Viridiplantae</taxon>
        <taxon>Streptophyta</taxon>
        <taxon>Embryophyta</taxon>
        <taxon>Tracheophyta</taxon>
        <taxon>Spermatophyta</taxon>
        <taxon>Magnoliopsida</taxon>
        <taxon>Liliopsida</taxon>
        <taxon>Poales</taxon>
        <taxon>Poaceae</taxon>
        <taxon>PACMAD clade</taxon>
        <taxon>Panicoideae</taxon>
        <taxon>Panicodae</taxon>
        <taxon>Paniceae</taxon>
        <taxon>Anthephorinae</taxon>
        <taxon>Digitaria</taxon>
    </lineage>
</organism>
<feature type="transmembrane region" description="Helical" evidence="1">
    <location>
        <begin position="47"/>
        <end position="68"/>
    </location>
</feature>
<dbReference type="AlphaFoldDB" id="A0A835EPR9"/>
<reference evidence="2" key="1">
    <citation type="submission" date="2020-07" db="EMBL/GenBank/DDBJ databases">
        <title>Genome sequence and genetic diversity analysis of an under-domesticated orphan crop, white fonio (Digitaria exilis).</title>
        <authorList>
            <person name="Bennetzen J.L."/>
            <person name="Chen S."/>
            <person name="Ma X."/>
            <person name="Wang X."/>
            <person name="Yssel A.E.J."/>
            <person name="Chaluvadi S.R."/>
            <person name="Johnson M."/>
            <person name="Gangashetty P."/>
            <person name="Hamidou F."/>
            <person name="Sanogo M.D."/>
            <person name="Zwaenepoel A."/>
            <person name="Wallace J."/>
            <person name="Van De Peer Y."/>
            <person name="Van Deynze A."/>
        </authorList>
    </citation>
    <scope>NUCLEOTIDE SEQUENCE</scope>
    <source>
        <tissue evidence="2">Leaves</tissue>
    </source>
</reference>
<dbReference type="Proteomes" id="UP000636709">
    <property type="component" value="Unassembled WGS sequence"/>
</dbReference>
<proteinExistence type="predicted"/>
<dbReference type="EMBL" id="JACEFO010001776">
    <property type="protein sequence ID" value="KAF8704163.1"/>
    <property type="molecule type" value="Genomic_DNA"/>
</dbReference>
<keyword evidence="1" id="KW-0472">Membrane</keyword>